<dbReference type="InterPro" id="IPR008928">
    <property type="entry name" value="6-hairpin_glycosidase_sf"/>
</dbReference>
<sequence>MIASELKSWLTATVLPFWAEHGVDQATGAFHERLTATGMPDPAATRRLRVQARQIYVYAHAAAIGWYPDGKAVALRAFDAMMQSAHAPDGRPGFIHTMTPAGDVASDLRDSYDHAFVVLACAWLLRATGNGRVRAVLDDTLDFVDRALTAADGTLIEGQPPSEPRRQNPQMHWFEAMLALKAALDHPQARARADRVLALFRTRLFDAHSRTLGEHFEHTWQPAAGDQGQIVEPGHQAEWVWLLRQHETLFGMPRSDLASQVFESTLRWRDPKLRLLVDEGDRRGGIRRGTRRSWLQTELAKAWIAQAEAGIRGADREAEAALETLRDCHLGQPFAAGWVDQLDARGRPVAGPVPASILYHVFVAVAEADRVLGDSKQPAARPGTRDGRHALVDSVAASYALDRDVVQSLLAPFITTARQPASSFAELKKQIPAVSAAQLEYNLSIVRRGERIFQMADSHRVPTTQAKVLDIGAGFGGVLIPFGRNGFELHGIEPDAARRGMCGRTLRNLGLEATFYDVDLCRQGLDQQFDVIICNSVIEHVSDPDAMIARMAAMLRENGVLVLGVANKDAIGNVLADPHYGTFGLTFLPNGLARRVYEAVEAKPQRYSVTEFYSISNYIHQLGSAVGPVQAIAGEDSRTIADFPALFARLGAGFADLAGRLRDPLLLRQFELHFARYTRTLLRAYADAIEHGTHAQFKDTYIRKAFHLVAVKSGSEAAFPGAARVLVPAPEFLARPRPAVAAAQA</sequence>
<dbReference type="Pfam" id="PF13489">
    <property type="entry name" value="Methyltransf_23"/>
    <property type="match status" value="1"/>
</dbReference>
<protein>
    <submittedName>
        <fullName evidence="3">Methyltransferase domain-containing protein</fullName>
    </submittedName>
</protein>
<dbReference type="Gene3D" id="3.40.50.150">
    <property type="entry name" value="Vaccinia Virus protein VP39"/>
    <property type="match status" value="1"/>
</dbReference>
<dbReference type="InterPro" id="IPR010819">
    <property type="entry name" value="AGE/CE"/>
</dbReference>
<name>A0A5C8P814_9HYPH</name>
<dbReference type="SUPFAM" id="SSF48208">
    <property type="entry name" value="Six-hairpin glycosidases"/>
    <property type="match status" value="1"/>
</dbReference>
<dbReference type="Gene3D" id="1.50.10.10">
    <property type="match status" value="1"/>
</dbReference>
<keyword evidence="3" id="KW-0808">Transferase</keyword>
<comment type="caution">
    <text evidence="3">The sequence shown here is derived from an EMBL/GenBank/DDBJ whole genome shotgun (WGS) entry which is preliminary data.</text>
</comment>
<evidence type="ECO:0000313" key="4">
    <source>
        <dbReference type="Proteomes" id="UP000321638"/>
    </source>
</evidence>
<dbReference type="SUPFAM" id="SSF53335">
    <property type="entry name" value="S-adenosyl-L-methionine-dependent methyltransferases"/>
    <property type="match status" value="1"/>
</dbReference>
<accession>A0A5C8P814</accession>
<dbReference type="InterPro" id="IPR029063">
    <property type="entry name" value="SAM-dependent_MTases_sf"/>
</dbReference>
<evidence type="ECO:0000256" key="2">
    <source>
        <dbReference type="ARBA" id="ARBA00023235"/>
    </source>
</evidence>
<keyword evidence="4" id="KW-1185">Reference proteome</keyword>
<dbReference type="CDD" id="cd02440">
    <property type="entry name" value="AdoMet_MTases"/>
    <property type="match status" value="1"/>
</dbReference>
<dbReference type="GO" id="GO:0005975">
    <property type="term" value="P:carbohydrate metabolic process"/>
    <property type="evidence" value="ECO:0007669"/>
    <property type="project" value="InterPro"/>
</dbReference>
<evidence type="ECO:0000256" key="1">
    <source>
        <dbReference type="ARBA" id="ARBA00008558"/>
    </source>
</evidence>
<dbReference type="RefSeq" id="WP_147852029.1">
    <property type="nucleotide sequence ID" value="NZ_VDUZ01000069.1"/>
</dbReference>
<evidence type="ECO:0000313" key="3">
    <source>
        <dbReference type="EMBL" id="TXL69897.1"/>
    </source>
</evidence>
<dbReference type="AlphaFoldDB" id="A0A5C8P814"/>
<dbReference type="Proteomes" id="UP000321638">
    <property type="component" value="Unassembled WGS sequence"/>
</dbReference>
<dbReference type="GO" id="GO:0032259">
    <property type="term" value="P:methylation"/>
    <property type="evidence" value="ECO:0007669"/>
    <property type="project" value="UniProtKB-KW"/>
</dbReference>
<organism evidence="3 4">
    <name type="scientific">Vineibacter terrae</name>
    <dbReference type="NCBI Taxonomy" id="2586908"/>
    <lineage>
        <taxon>Bacteria</taxon>
        <taxon>Pseudomonadati</taxon>
        <taxon>Pseudomonadota</taxon>
        <taxon>Alphaproteobacteria</taxon>
        <taxon>Hyphomicrobiales</taxon>
        <taxon>Vineibacter</taxon>
    </lineage>
</organism>
<dbReference type="PANTHER" id="PTHR15108">
    <property type="entry name" value="N-ACYLGLUCOSAMINE-2-EPIMERASE"/>
    <property type="match status" value="1"/>
</dbReference>
<reference evidence="3 4" key="1">
    <citation type="submission" date="2019-06" db="EMBL/GenBank/DDBJ databases">
        <title>New taxonomy in bacterial strain CC-CFT640, isolated from vineyard.</title>
        <authorList>
            <person name="Lin S.-Y."/>
            <person name="Tsai C.-F."/>
            <person name="Young C.-C."/>
        </authorList>
    </citation>
    <scope>NUCLEOTIDE SEQUENCE [LARGE SCALE GENOMIC DNA]</scope>
    <source>
        <strain evidence="3 4">CC-CFT640</strain>
    </source>
</reference>
<keyword evidence="2" id="KW-0413">Isomerase</keyword>
<gene>
    <name evidence="3" type="ORF">FHP25_36925</name>
</gene>
<dbReference type="Pfam" id="PF07221">
    <property type="entry name" value="GlcNAc_2-epim"/>
    <property type="match status" value="1"/>
</dbReference>
<proteinExistence type="inferred from homology"/>
<dbReference type="InterPro" id="IPR012341">
    <property type="entry name" value="6hp_glycosidase-like_sf"/>
</dbReference>
<comment type="similarity">
    <text evidence="1">Belongs to the N-acylglucosamine 2-epimerase family.</text>
</comment>
<dbReference type="EMBL" id="VDUZ01000069">
    <property type="protein sequence ID" value="TXL69897.1"/>
    <property type="molecule type" value="Genomic_DNA"/>
</dbReference>
<dbReference type="OrthoDB" id="9806359at2"/>
<keyword evidence="3" id="KW-0489">Methyltransferase</keyword>
<dbReference type="GO" id="GO:0008168">
    <property type="term" value="F:methyltransferase activity"/>
    <property type="evidence" value="ECO:0007669"/>
    <property type="project" value="UniProtKB-KW"/>
</dbReference>
<dbReference type="GO" id="GO:0016853">
    <property type="term" value="F:isomerase activity"/>
    <property type="evidence" value="ECO:0007669"/>
    <property type="project" value="UniProtKB-KW"/>
</dbReference>